<dbReference type="Pfam" id="PF00291">
    <property type="entry name" value="PALP"/>
    <property type="match status" value="1"/>
</dbReference>
<accession>A0A645A4S2</accession>
<dbReference type="GO" id="GO:0004795">
    <property type="term" value="F:threonine synthase activity"/>
    <property type="evidence" value="ECO:0007669"/>
    <property type="project" value="UniProtKB-EC"/>
</dbReference>
<organism evidence="5">
    <name type="scientific">bioreactor metagenome</name>
    <dbReference type="NCBI Taxonomy" id="1076179"/>
    <lineage>
        <taxon>unclassified sequences</taxon>
        <taxon>metagenomes</taxon>
        <taxon>ecological metagenomes</taxon>
    </lineage>
</organism>
<protein>
    <submittedName>
        <fullName evidence="5">Threonine synthase</fullName>
        <ecNumber evidence="5">4.2.3.1</ecNumber>
    </submittedName>
</protein>
<evidence type="ECO:0000313" key="5">
    <source>
        <dbReference type="EMBL" id="MPM48195.1"/>
    </source>
</evidence>
<comment type="caution">
    <text evidence="5">The sequence shown here is derived from an EMBL/GenBank/DDBJ whole genome shotgun (WGS) entry which is preliminary data.</text>
</comment>
<sequence length="437" mass="48367">MDVFLEGFSASELSRYAAGAYGGDKFDSPAVAPVHKIDEGTFCLELWHGPTSAFKDMALQMLPHLLTASLVKTEEEKTACILVATSGDTGKAALEGFRDVDRTRILVFYPKDGVSAIQELQMKTQEGKNVGVCAVKGNFDDAQNGVKKIFSDEKLRQELSDRGIFLSSANSINWGRVLPQIVYYFSAYCDLLKTGAIKSGEKVNICVPTGNFGNILSAYYAGKIGLPVSKWLCASNQNNVLTDFLRTGVYDRNRPFYTTMSPSMDILISSNLERLLFCLSEENDREVRGYMDSLSKTGKYEVSEAIRRKLDKSFYAGYCDDADTQKAIAKAWQEHHYLIDTHTAVAFHVLDHYREETGDRTPAIVVSTASAFKFCDSVLLAMGAQKLAEGTDILDQLTQATGIAAPASLSSLKDKAVRFDQWVEKEKMVDKVLEMLK</sequence>
<dbReference type="PANTHER" id="PTHR43515">
    <property type="entry name" value="THREONINE SYNTHASE-LIKE 1"/>
    <property type="match status" value="1"/>
</dbReference>
<evidence type="ECO:0000256" key="2">
    <source>
        <dbReference type="ARBA" id="ARBA00005517"/>
    </source>
</evidence>
<evidence type="ECO:0000256" key="3">
    <source>
        <dbReference type="ARBA" id="ARBA00022898"/>
    </source>
</evidence>
<keyword evidence="3" id="KW-0663">Pyridoxal phosphate</keyword>
<dbReference type="InterPro" id="IPR001926">
    <property type="entry name" value="TrpB-like_PALP"/>
</dbReference>
<dbReference type="InterPro" id="IPR004450">
    <property type="entry name" value="Thr_synthase-like"/>
</dbReference>
<evidence type="ECO:0000259" key="4">
    <source>
        <dbReference type="Pfam" id="PF00291"/>
    </source>
</evidence>
<feature type="domain" description="Tryptophan synthase beta chain-like PALP" evidence="4">
    <location>
        <begin position="42"/>
        <end position="366"/>
    </location>
</feature>
<name>A0A645A4S2_9ZZZZ</name>
<dbReference type="EMBL" id="VSSQ01011991">
    <property type="protein sequence ID" value="MPM48195.1"/>
    <property type="molecule type" value="Genomic_DNA"/>
</dbReference>
<comment type="similarity">
    <text evidence="2">Belongs to the threonine synthase family.</text>
</comment>
<dbReference type="PANTHER" id="PTHR43515:SF1">
    <property type="entry name" value="THREONINE SYNTHASE-LIKE 1"/>
    <property type="match status" value="1"/>
</dbReference>
<comment type="cofactor">
    <cofactor evidence="1">
        <name>pyridoxal 5'-phosphate</name>
        <dbReference type="ChEBI" id="CHEBI:597326"/>
    </cofactor>
</comment>
<gene>
    <name evidence="5" type="primary">thrC_33</name>
    <name evidence="5" type="ORF">SDC9_94919</name>
</gene>
<dbReference type="EC" id="4.2.3.1" evidence="5"/>
<dbReference type="InterPro" id="IPR036052">
    <property type="entry name" value="TrpB-like_PALP_sf"/>
</dbReference>
<keyword evidence="5" id="KW-0456">Lyase</keyword>
<proteinExistence type="inferred from homology"/>
<reference evidence="5" key="1">
    <citation type="submission" date="2019-08" db="EMBL/GenBank/DDBJ databases">
        <authorList>
            <person name="Kucharzyk K."/>
            <person name="Murdoch R.W."/>
            <person name="Higgins S."/>
            <person name="Loffler F."/>
        </authorList>
    </citation>
    <scope>NUCLEOTIDE SEQUENCE</scope>
</reference>
<dbReference type="Gene3D" id="3.40.50.1100">
    <property type="match status" value="2"/>
</dbReference>
<dbReference type="NCBIfam" id="TIGR00260">
    <property type="entry name" value="thrC"/>
    <property type="match status" value="1"/>
</dbReference>
<evidence type="ECO:0000256" key="1">
    <source>
        <dbReference type="ARBA" id="ARBA00001933"/>
    </source>
</evidence>
<dbReference type="AlphaFoldDB" id="A0A645A4S2"/>
<dbReference type="SUPFAM" id="SSF53686">
    <property type="entry name" value="Tryptophan synthase beta subunit-like PLP-dependent enzymes"/>
    <property type="match status" value="1"/>
</dbReference>
<dbReference type="GO" id="GO:0005737">
    <property type="term" value="C:cytoplasm"/>
    <property type="evidence" value="ECO:0007669"/>
    <property type="project" value="TreeGrafter"/>
</dbReference>